<dbReference type="Gene3D" id="3.40.50.880">
    <property type="match status" value="1"/>
</dbReference>
<sequence>MSVIAVLIDNLFEDVEYIKPASAFKNKGHDLVHIGINKGTMVKGKKDTSVLIDQDIEQTHVEDFDALLIPGGFSPDILRVNENVVKFTREFVESGKPVFAICHAPQLLITAKVLKDRKITGWKSIKQDIINAGAEYLDQEVVEDANIISSRYPGDIPEFIKATLKKLKTP</sequence>
<keyword evidence="4" id="KW-1185">Reference proteome</keyword>
<proteinExistence type="inferred from homology"/>
<evidence type="ECO:0000313" key="3">
    <source>
        <dbReference type="EMBL" id="QUH23602.1"/>
    </source>
</evidence>
<dbReference type="OrthoDB" id="82036at2157"/>
<dbReference type="AlphaFoldDB" id="A0A8T8K707"/>
<dbReference type="InterPro" id="IPR002818">
    <property type="entry name" value="DJ-1/PfpI"/>
</dbReference>
<feature type="domain" description="DJ-1/PfpI" evidence="2">
    <location>
        <begin position="4"/>
        <end position="165"/>
    </location>
</feature>
<dbReference type="NCBIfam" id="TIGR01382">
    <property type="entry name" value="PfpI"/>
    <property type="match status" value="1"/>
</dbReference>
<evidence type="ECO:0000313" key="4">
    <source>
        <dbReference type="Proteomes" id="UP000681041"/>
    </source>
</evidence>
<name>A0A8T8K707_9EURY</name>
<accession>A0A8T8K707</accession>
<dbReference type="Pfam" id="PF01965">
    <property type="entry name" value="DJ-1_PfpI"/>
    <property type="match status" value="1"/>
</dbReference>
<dbReference type="InterPro" id="IPR006286">
    <property type="entry name" value="C56_PfpI-like"/>
</dbReference>
<organism evidence="3 4">
    <name type="scientific">Methanobacterium alkalithermotolerans</name>
    <dbReference type="NCBI Taxonomy" id="2731220"/>
    <lineage>
        <taxon>Archaea</taxon>
        <taxon>Methanobacteriati</taxon>
        <taxon>Methanobacteriota</taxon>
        <taxon>Methanomada group</taxon>
        <taxon>Methanobacteria</taxon>
        <taxon>Methanobacteriales</taxon>
        <taxon>Methanobacteriaceae</taxon>
        <taxon>Methanobacterium</taxon>
    </lineage>
</organism>
<dbReference type="SUPFAM" id="SSF52317">
    <property type="entry name" value="Class I glutamine amidotransferase-like"/>
    <property type="match status" value="1"/>
</dbReference>
<keyword evidence="3" id="KW-0315">Glutamine amidotransferase</keyword>
<dbReference type="PROSITE" id="PS51276">
    <property type="entry name" value="PEPTIDASE_C56_PFPI"/>
    <property type="match status" value="1"/>
</dbReference>
<dbReference type="PANTHER" id="PTHR42733:SF2">
    <property type="entry name" value="DJ-1_THIJ_PFPI FAMILY PROTEIN"/>
    <property type="match status" value="1"/>
</dbReference>
<dbReference type="InterPro" id="IPR029062">
    <property type="entry name" value="Class_I_gatase-like"/>
</dbReference>
<dbReference type="KEGG" id="meme:HYG87_07425"/>
<reference evidence="3" key="1">
    <citation type="submission" date="2020-07" db="EMBL/GenBank/DDBJ databases">
        <title>Methanobacterium. sp. MethCan genome.</title>
        <authorList>
            <person name="Postec A."/>
            <person name="Quemeneur M."/>
        </authorList>
    </citation>
    <scope>NUCLEOTIDE SEQUENCE</scope>
    <source>
        <strain evidence="3">MethCAN</strain>
    </source>
</reference>
<evidence type="ECO:0000259" key="2">
    <source>
        <dbReference type="Pfam" id="PF01965"/>
    </source>
</evidence>
<dbReference type="EMBL" id="CP058560">
    <property type="protein sequence ID" value="QUH23602.1"/>
    <property type="molecule type" value="Genomic_DNA"/>
</dbReference>
<dbReference type="CDD" id="cd03134">
    <property type="entry name" value="GATase1_PfpI_like"/>
    <property type="match status" value="1"/>
</dbReference>
<gene>
    <name evidence="3" type="ORF">HYG87_07425</name>
</gene>
<dbReference type="PANTHER" id="PTHR42733">
    <property type="entry name" value="DJ-1 PROTEIN"/>
    <property type="match status" value="1"/>
</dbReference>
<dbReference type="RefSeq" id="WP_211532558.1">
    <property type="nucleotide sequence ID" value="NZ_CP058560.1"/>
</dbReference>
<protein>
    <submittedName>
        <fullName evidence="3">Type 1 glutamine amidotransferase</fullName>
    </submittedName>
</protein>
<dbReference type="Proteomes" id="UP000681041">
    <property type="component" value="Chromosome"/>
</dbReference>
<comment type="similarity">
    <text evidence="1">Belongs to the peptidase C56 family.</text>
</comment>
<dbReference type="GeneID" id="64820584"/>
<evidence type="ECO:0000256" key="1">
    <source>
        <dbReference type="ARBA" id="ARBA00008542"/>
    </source>
</evidence>